<accession>A0ABY5JN88</accession>
<feature type="compositionally biased region" description="Acidic residues" evidence="1">
    <location>
        <begin position="16"/>
        <end position="40"/>
    </location>
</feature>
<gene>
    <name evidence="2" type="ORF">NP439_17190</name>
</gene>
<name>A0ABY5JN88_9BACI</name>
<feature type="region of interest" description="Disordered" evidence="1">
    <location>
        <begin position="16"/>
        <end position="41"/>
    </location>
</feature>
<evidence type="ECO:0000313" key="3">
    <source>
        <dbReference type="Proteomes" id="UP001059773"/>
    </source>
</evidence>
<dbReference type="RefSeq" id="WP_256707085.1">
    <property type="nucleotide sequence ID" value="NZ_CP101914.1"/>
</dbReference>
<dbReference type="Proteomes" id="UP001059773">
    <property type="component" value="Chromosome"/>
</dbReference>
<protein>
    <recommendedName>
        <fullName evidence="4">Outer spore coat protein CotE</fullName>
    </recommendedName>
</protein>
<organism evidence="2 3">
    <name type="scientific">Oceanobacillus jeddahense</name>
    <dbReference type="NCBI Taxonomy" id="1462527"/>
    <lineage>
        <taxon>Bacteria</taxon>
        <taxon>Bacillati</taxon>
        <taxon>Bacillota</taxon>
        <taxon>Bacilli</taxon>
        <taxon>Bacillales</taxon>
        <taxon>Bacillaceae</taxon>
        <taxon>Oceanobacillus</taxon>
    </lineage>
</organism>
<evidence type="ECO:0008006" key="4">
    <source>
        <dbReference type="Google" id="ProtNLM"/>
    </source>
</evidence>
<dbReference type="EMBL" id="CP101914">
    <property type="protein sequence ID" value="UUI01770.1"/>
    <property type="molecule type" value="Genomic_DNA"/>
</dbReference>
<reference evidence="2" key="1">
    <citation type="submission" date="2022-07" db="EMBL/GenBank/DDBJ databases">
        <title>FELIX.</title>
        <authorList>
            <person name="Wan K.H."/>
            <person name="Park S."/>
            <person name="Lawrence Q."/>
            <person name="Eichenberger J.P."/>
            <person name="Booth B.W."/>
            <person name="Piaggio A.J."/>
            <person name="Chandler J.C."/>
            <person name="Franklin A.B."/>
            <person name="Celniker S.E."/>
        </authorList>
    </citation>
    <scope>NUCLEOTIDE SEQUENCE</scope>
    <source>
        <strain evidence="2">QA-1986 374</strain>
    </source>
</reference>
<sequence>MVDDVTFVLFLTACGDEEESSAEGEEEDIANNESSQEETSNDIMPLSEGLEEYCSWFKVSNVVRDARVEGFSVFENGEVTVCYFDPYPNLEDVLELSDDEIIELANESKTRNLGEYVLEITPDDNGQNVDIIDIRTVVEGGGAKAIRVYPPQPMFDTTLAGFEVEVTSFLVTRVDESFNGFELDSLDTDKENITIK</sequence>
<proteinExistence type="predicted"/>
<evidence type="ECO:0000256" key="1">
    <source>
        <dbReference type="SAM" id="MobiDB-lite"/>
    </source>
</evidence>
<evidence type="ECO:0000313" key="2">
    <source>
        <dbReference type="EMBL" id="UUI01770.1"/>
    </source>
</evidence>
<keyword evidence="3" id="KW-1185">Reference proteome</keyword>